<dbReference type="Pfam" id="PF10003">
    <property type="entry name" value="DUF2244"/>
    <property type="match status" value="1"/>
</dbReference>
<sequence length="183" mass="20855">MPYEWDINEKGAPDISGAFSFEAGDPPAATLHLWPYRSLPRKGFVTFFAITCVLVLLPLFAVLGSPILWGLLPFIGGAIALTWYLLERSYKDAEILEELRLWSDRVELTRHNPRGPKQDWHANPYWLRIEMHPKGGPVENYLTLRGGERDVELGAFLSPEERAELYGELQGMLSRIRGKQHNP</sequence>
<keyword evidence="1" id="KW-0812">Transmembrane</keyword>
<feature type="transmembrane region" description="Helical" evidence="1">
    <location>
        <begin position="43"/>
        <end position="61"/>
    </location>
</feature>
<dbReference type="Proteomes" id="UP000202922">
    <property type="component" value="Unassembled WGS sequence"/>
</dbReference>
<dbReference type="OrthoDB" id="9808190at2"/>
<keyword evidence="3" id="KW-1185">Reference proteome</keyword>
<dbReference type="AlphaFoldDB" id="A0A238KKH4"/>
<organism evidence="2 3">
    <name type="scientific">Actibacterium lipolyticum</name>
    <dbReference type="NCBI Taxonomy" id="1524263"/>
    <lineage>
        <taxon>Bacteria</taxon>
        <taxon>Pseudomonadati</taxon>
        <taxon>Pseudomonadota</taxon>
        <taxon>Alphaproteobacteria</taxon>
        <taxon>Rhodobacterales</taxon>
        <taxon>Roseobacteraceae</taxon>
        <taxon>Actibacterium</taxon>
    </lineage>
</organism>
<evidence type="ECO:0000313" key="3">
    <source>
        <dbReference type="Proteomes" id="UP000202922"/>
    </source>
</evidence>
<keyword evidence="1" id="KW-0472">Membrane</keyword>
<dbReference type="RefSeq" id="WP_093967421.1">
    <property type="nucleotide sequence ID" value="NZ_FXYE01000002.1"/>
</dbReference>
<proteinExistence type="predicted"/>
<gene>
    <name evidence="2" type="ORF">COL8621_02244</name>
</gene>
<dbReference type="InterPro" id="IPR019253">
    <property type="entry name" value="DUF2244_TM"/>
</dbReference>
<feature type="transmembrane region" description="Helical" evidence="1">
    <location>
        <begin position="67"/>
        <end position="86"/>
    </location>
</feature>
<protein>
    <recommendedName>
        <fullName evidence="4">DUF2244 domain-containing protein</fullName>
    </recommendedName>
</protein>
<evidence type="ECO:0000256" key="1">
    <source>
        <dbReference type="SAM" id="Phobius"/>
    </source>
</evidence>
<dbReference type="EMBL" id="FXYE01000002">
    <property type="protein sequence ID" value="SMX43214.1"/>
    <property type="molecule type" value="Genomic_DNA"/>
</dbReference>
<name>A0A238KKH4_9RHOB</name>
<evidence type="ECO:0008006" key="4">
    <source>
        <dbReference type="Google" id="ProtNLM"/>
    </source>
</evidence>
<reference evidence="3" key="1">
    <citation type="submission" date="2017-05" db="EMBL/GenBank/DDBJ databases">
        <authorList>
            <person name="Rodrigo-Torres L."/>
            <person name="Arahal R. D."/>
            <person name="Lucena T."/>
        </authorList>
    </citation>
    <scope>NUCLEOTIDE SEQUENCE [LARGE SCALE GENOMIC DNA]</scope>
    <source>
        <strain evidence="3">CECT 8621</strain>
    </source>
</reference>
<keyword evidence="1" id="KW-1133">Transmembrane helix</keyword>
<accession>A0A238KKH4</accession>
<evidence type="ECO:0000313" key="2">
    <source>
        <dbReference type="EMBL" id="SMX43214.1"/>
    </source>
</evidence>